<accession>A0ABV2S8N1</accession>
<dbReference type="RefSeq" id="WP_157158151.1">
    <property type="nucleotide sequence ID" value="NZ_JBEPTQ010000002.1"/>
</dbReference>
<evidence type="ECO:0000313" key="3">
    <source>
        <dbReference type="Proteomes" id="UP001549291"/>
    </source>
</evidence>
<comment type="caution">
    <text evidence="2">The sequence shown here is derived from an EMBL/GenBank/DDBJ whole genome shotgun (WGS) entry which is preliminary data.</text>
</comment>
<sequence>MSCTVVDARAQATELSLVENIIRAPMHPADQFEAFRDVIDAGATITDVAARLGIAENLVTRRLKMGRLSPVILDSYRNGDIDLEQAEAFTLSDDREAQERVFAEQPEWQRSPASIRRRHS</sequence>
<evidence type="ECO:0000313" key="2">
    <source>
        <dbReference type="EMBL" id="MET4724855.1"/>
    </source>
</evidence>
<organism evidence="2 3">
    <name type="scientific">Bradyrhizobium japonicum</name>
    <dbReference type="NCBI Taxonomy" id="375"/>
    <lineage>
        <taxon>Bacteria</taxon>
        <taxon>Pseudomonadati</taxon>
        <taxon>Pseudomonadota</taxon>
        <taxon>Alphaproteobacteria</taxon>
        <taxon>Hyphomicrobiales</taxon>
        <taxon>Nitrobacteraceae</taxon>
        <taxon>Bradyrhizobium</taxon>
    </lineage>
</organism>
<dbReference type="EMBL" id="JBEPTQ010000002">
    <property type="protein sequence ID" value="MET4724855.1"/>
    <property type="molecule type" value="Genomic_DNA"/>
</dbReference>
<dbReference type="Gene3D" id="1.10.10.2830">
    <property type="match status" value="1"/>
</dbReference>
<dbReference type="Proteomes" id="UP001549291">
    <property type="component" value="Unassembled WGS sequence"/>
</dbReference>
<evidence type="ECO:0000256" key="1">
    <source>
        <dbReference type="SAM" id="MobiDB-lite"/>
    </source>
</evidence>
<gene>
    <name evidence="2" type="ORF">ABIF63_008961</name>
</gene>
<name>A0ABV2S8N1_BRAJP</name>
<feature type="region of interest" description="Disordered" evidence="1">
    <location>
        <begin position="101"/>
        <end position="120"/>
    </location>
</feature>
<proteinExistence type="predicted"/>
<reference evidence="2 3" key="1">
    <citation type="submission" date="2024-06" db="EMBL/GenBank/DDBJ databases">
        <title>Genomic Encyclopedia of Type Strains, Phase V (KMG-V): Genome sequencing to study the core and pangenomes of soil and plant-associated prokaryotes.</title>
        <authorList>
            <person name="Whitman W."/>
        </authorList>
    </citation>
    <scope>NUCLEOTIDE SEQUENCE [LARGE SCALE GENOMIC DNA]</scope>
    <source>
        <strain evidence="2 3">USDA 160</strain>
    </source>
</reference>
<keyword evidence="3" id="KW-1185">Reference proteome</keyword>
<dbReference type="PANTHER" id="PTHR33375:SF7">
    <property type="entry name" value="CHROMOSOME 2-PARTITIONING PROTEIN PARB-RELATED"/>
    <property type="match status" value="1"/>
</dbReference>
<dbReference type="InterPro" id="IPR050336">
    <property type="entry name" value="Chromosome_partition/occlusion"/>
</dbReference>
<protein>
    <submittedName>
        <fullName evidence="2">ParB-like chromosome segregation protein Spo0J</fullName>
    </submittedName>
</protein>
<dbReference type="PANTHER" id="PTHR33375">
    <property type="entry name" value="CHROMOSOME-PARTITIONING PROTEIN PARB-RELATED"/>
    <property type="match status" value="1"/>
</dbReference>
<dbReference type="SUPFAM" id="SSF109709">
    <property type="entry name" value="KorB DNA-binding domain-like"/>
    <property type="match status" value="1"/>
</dbReference>